<dbReference type="EMBL" id="AQGS01000063">
    <property type="protein sequence ID" value="EPS43860.1"/>
    <property type="molecule type" value="Genomic_DNA"/>
</dbReference>
<protein>
    <recommendedName>
        <fullName evidence="2">Flavin reductase like domain-containing protein</fullName>
    </recommendedName>
</protein>
<dbReference type="AlphaFoldDB" id="S8ALP2"/>
<accession>S8ALP2</accession>
<dbReference type="OMA" id="TTGQMIL"/>
<dbReference type="PANTHER" id="PTHR30466:SF1">
    <property type="entry name" value="FMN REDUCTASE (NADH) RUTF"/>
    <property type="match status" value="1"/>
</dbReference>
<feature type="domain" description="Flavin reductase like" evidence="2">
    <location>
        <begin position="117"/>
        <end position="313"/>
    </location>
</feature>
<keyword evidence="4" id="KW-1185">Reference proteome</keyword>
<gene>
    <name evidence="3" type="ORF">H072_2095</name>
</gene>
<organism evidence="3 4">
    <name type="scientific">Dactylellina haptotyla (strain CBS 200.50)</name>
    <name type="common">Nematode-trapping fungus</name>
    <name type="synonym">Monacrosporium haptotylum</name>
    <dbReference type="NCBI Taxonomy" id="1284197"/>
    <lineage>
        <taxon>Eukaryota</taxon>
        <taxon>Fungi</taxon>
        <taxon>Dikarya</taxon>
        <taxon>Ascomycota</taxon>
        <taxon>Pezizomycotina</taxon>
        <taxon>Orbiliomycetes</taxon>
        <taxon>Orbiliales</taxon>
        <taxon>Orbiliaceae</taxon>
        <taxon>Dactylellina</taxon>
    </lineage>
</organism>
<dbReference type="SUPFAM" id="SSF50475">
    <property type="entry name" value="FMN-binding split barrel"/>
    <property type="match status" value="1"/>
</dbReference>
<dbReference type="InterPro" id="IPR012349">
    <property type="entry name" value="Split_barrel_FMN-bd"/>
</dbReference>
<evidence type="ECO:0000259" key="2">
    <source>
        <dbReference type="SMART" id="SM00903"/>
    </source>
</evidence>
<comment type="caution">
    <text evidence="3">The sequence shown here is derived from an EMBL/GenBank/DDBJ whole genome shotgun (WGS) entry which is preliminary data.</text>
</comment>
<dbReference type="GO" id="GO:0042602">
    <property type="term" value="F:riboflavin reductase (NADPH) activity"/>
    <property type="evidence" value="ECO:0007669"/>
    <property type="project" value="TreeGrafter"/>
</dbReference>
<reference evidence="4" key="2">
    <citation type="submission" date="2013-04" db="EMBL/GenBank/DDBJ databases">
        <title>Genomic mechanisms accounting for the adaptation to parasitism in nematode-trapping fungi.</title>
        <authorList>
            <person name="Ahren D.G."/>
        </authorList>
    </citation>
    <scope>NUCLEOTIDE SEQUENCE [LARGE SCALE GENOMIC DNA]</scope>
    <source>
        <strain evidence="4">CBS 200.50</strain>
    </source>
</reference>
<dbReference type="InterPro" id="IPR002563">
    <property type="entry name" value="Flavin_Rdtase-like_dom"/>
</dbReference>
<dbReference type="Pfam" id="PF01613">
    <property type="entry name" value="Flavin_Reduct"/>
    <property type="match status" value="1"/>
</dbReference>
<dbReference type="Gene3D" id="2.30.110.10">
    <property type="entry name" value="Electron Transport, Fmn-binding Protein, Chain A"/>
    <property type="match status" value="1"/>
</dbReference>
<dbReference type="SMART" id="SM00903">
    <property type="entry name" value="Flavin_Reduct"/>
    <property type="match status" value="1"/>
</dbReference>
<dbReference type="InterPro" id="IPR050268">
    <property type="entry name" value="NADH-dep_flavin_reductase"/>
</dbReference>
<proteinExistence type="predicted"/>
<keyword evidence="1" id="KW-0560">Oxidoreductase</keyword>
<evidence type="ECO:0000313" key="3">
    <source>
        <dbReference type="EMBL" id="EPS43860.1"/>
    </source>
</evidence>
<dbReference type="OrthoDB" id="2015405at2759"/>
<dbReference type="STRING" id="1284197.S8ALP2"/>
<name>S8ALP2_DACHA</name>
<evidence type="ECO:0000256" key="1">
    <source>
        <dbReference type="ARBA" id="ARBA00023002"/>
    </source>
</evidence>
<sequence length="374" mass="42426">MSRSLTLLLRQQPSICSSCLRAFRSSMPAAASLRRHKSNASAQSSNISDMFSEIDFTGPRKVKPIIDRYKDSVRYVGEDKKFALRNVEQLAEGEEIPPEEIPFGPTLPLTEQLKIQMRRVLYPLTLVTAYTDAHDPTTWNAMTISSFNTVAMSPVPLISLNVKFPSTTGQMILDRELFVVNVLCQHINSAKLCQVFNHRPPKMTTDIDQVGEGKPAVITDGLKKMPEMRSGKEPLPNLKFEPKFRPTTGPFKDLPVYRTEYGIRMIPNLLLSSLGCQLRKVVSAGDHKILIAEVMDVYGAIGDRPQERRRFHLQGHRLEREMSQTYRNGKYVRHRTEGIFDVSKVIAGEKVLLDDKSLDYKHMRARKSDPINDI</sequence>
<dbReference type="HOGENOM" id="CLU_739716_0_0_1"/>
<dbReference type="PANTHER" id="PTHR30466">
    <property type="entry name" value="FLAVIN REDUCTASE"/>
    <property type="match status" value="1"/>
</dbReference>
<dbReference type="Proteomes" id="UP000015100">
    <property type="component" value="Unassembled WGS sequence"/>
</dbReference>
<dbReference type="GO" id="GO:0010181">
    <property type="term" value="F:FMN binding"/>
    <property type="evidence" value="ECO:0007669"/>
    <property type="project" value="InterPro"/>
</dbReference>
<evidence type="ECO:0000313" key="4">
    <source>
        <dbReference type="Proteomes" id="UP000015100"/>
    </source>
</evidence>
<reference evidence="3 4" key="1">
    <citation type="journal article" date="2013" name="PLoS Genet.">
        <title>Genomic mechanisms accounting for the adaptation to parasitism in nematode-trapping fungi.</title>
        <authorList>
            <person name="Meerupati T."/>
            <person name="Andersson K.M."/>
            <person name="Friman E."/>
            <person name="Kumar D."/>
            <person name="Tunlid A."/>
            <person name="Ahren D."/>
        </authorList>
    </citation>
    <scope>NUCLEOTIDE SEQUENCE [LARGE SCALE GENOMIC DNA]</scope>
    <source>
        <strain evidence="3 4">CBS 200.50</strain>
    </source>
</reference>